<reference evidence="4" key="1">
    <citation type="journal article" date="2019" name="Int. J. Syst. Evol. Microbiol.">
        <title>The Global Catalogue of Microorganisms (GCM) 10K type strain sequencing project: providing services to taxonomists for standard genome sequencing and annotation.</title>
        <authorList>
            <consortium name="The Broad Institute Genomics Platform"/>
            <consortium name="The Broad Institute Genome Sequencing Center for Infectious Disease"/>
            <person name="Wu L."/>
            <person name="Ma J."/>
        </authorList>
    </citation>
    <scope>NUCLEOTIDE SEQUENCE [LARGE SCALE GENOMIC DNA]</scope>
    <source>
        <strain evidence="4">KCTC 33676</strain>
    </source>
</reference>
<feature type="domain" description="SGNH hydrolase-type esterase" evidence="2">
    <location>
        <begin position="6"/>
        <end position="201"/>
    </location>
</feature>
<keyword evidence="4" id="KW-1185">Reference proteome</keyword>
<dbReference type="Pfam" id="PF13472">
    <property type="entry name" value="Lipase_GDSL_2"/>
    <property type="match status" value="1"/>
</dbReference>
<proteinExistence type="predicted"/>
<evidence type="ECO:0000256" key="1">
    <source>
        <dbReference type="SAM" id="MobiDB-lite"/>
    </source>
</evidence>
<keyword evidence="3" id="KW-0378">Hydrolase</keyword>
<dbReference type="InterPro" id="IPR013830">
    <property type="entry name" value="SGNH_hydro"/>
</dbReference>
<dbReference type="Gene3D" id="3.40.50.1110">
    <property type="entry name" value="SGNH hydrolase"/>
    <property type="match status" value="1"/>
</dbReference>
<dbReference type="GO" id="GO:0016787">
    <property type="term" value="F:hydrolase activity"/>
    <property type="evidence" value="ECO:0007669"/>
    <property type="project" value="UniProtKB-KW"/>
</dbReference>
<dbReference type="SUPFAM" id="SSF52266">
    <property type="entry name" value="SGNH hydrolase"/>
    <property type="match status" value="1"/>
</dbReference>
<gene>
    <name evidence="3" type="ORF">ACFSUC_09510</name>
</gene>
<dbReference type="EMBL" id="JBHUMM010000016">
    <property type="protein sequence ID" value="MFD2671844.1"/>
    <property type="molecule type" value="Genomic_DNA"/>
</dbReference>
<accession>A0ABW5RB79</accession>
<evidence type="ECO:0000313" key="4">
    <source>
        <dbReference type="Proteomes" id="UP001597497"/>
    </source>
</evidence>
<dbReference type="PANTHER" id="PTHR14209">
    <property type="entry name" value="ISOAMYL ACETATE-HYDROLYZING ESTERASE 1"/>
    <property type="match status" value="1"/>
</dbReference>
<organism evidence="3 4">
    <name type="scientific">Marinicrinis sediminis</name>
    <dbReference type="NCBI Taxonomy" id="1652465"/>
    <lineage>
        <taxon>Bacteria</taxon>
        <taxon>Bacillati</taxon>
        <taxon>Bacillota</taxon>
        <taxon>Bacilli</taxon>
        <taxon>Bacillales</taxon>
        <taxon>Paenibacillaceae</taxon>
    </lineage>
</organism>
<feature type="region of interest" description="Disordered" evidence="1">
    <location>
        <begin position="211"/>
        <end position="234"/>
    </location>
</feature>
<protein>
    <submittedName>
        <fullName evidence="3">SGNH/GDSL hydrolase family protein</fullName>
    </submittedName>
</protein>
<dbReference type="InterPro" id="IPR036514">
    <property type="entry name" value="SGNH_hydro_sf"/>
</dbReference>
<dbReference type="InterPro" id="IPR045136">
    <property type="entry name" value="Iah1-like"/>
</dbReference>
<dbReference type="PANTHER" id="PTHR14209:SF19">
    <property type="entry name" value="ISOAMYL ACETATE-HYDROLYZING ESTERASE 1 HOMOLOG"/>
    <property type="match status" value="1"/>
</dbReference>
<dbReference type="RefSeq" id="WP_379929319.1">
    <property type="nucleotide sequence ID" value="NZ_JBHUMM010000016.1"/>
</dbReference>
<feature type="compositionally biased region" description="Acidic residues" evidence="1">
    <location>
        <begin position="213"/>
        <end position="234"/>
    </location>
</feature>
<evidence type="ECO:0000313" key="3">
    <source>
        <dbReference type="EMBL" id="MFD2671844.1"/>
    </source>
</evidence>
<comment type="caution">
    <text evidence="3">The sequence shown here is derived from an EMBL/GenBank/DDBJ whole genome shotgun (WGS) entry which is preliminary data.</text>
</comment>
<name>A0ABW5RB79_9BACL</name>
<evidence type="ECO:0000259" key="2">
    <source>
        <dbReference type="Pfam" id="PF13472"/>
    </source>
</evidence>
<dbReference type="Proteomes" id="UP001597497">
    <property type="component" value="Unassembled WGS sequence"/>
</dbReference>
<sequence length="234" mass="26161">MKVVGFGDSVTHGALVESNQKFLAVLAERFPAYQFVNKGVPGNTTAQARHRFEKDVLAEQPDVVIMYFGLNDTVCKAVNEPLVERTAYRQHLQEMTQMLQDQGSKVILCTIHPVIEGDADQYYYARHPQEYYANPNGINAWLAYYSEAVCELAEEMNVALADLQASFYSYLDDEGALSDLLVSLEDAGVDDGVHPNANGHTRIAEVLTPFLALDDEEDEDNDEDDNDNEDEETD</sequence>